<protein>
    <submittedName>
        <fullName evidence="1">Uncharacterized protein</fullName>
    </submittedName>
</protein>
<reference evidence="1" key="1">
    <citation type="journal article" date="2019" name="Sci. Rep.">
        <title>Draft genome of Tanacetum cinerariifolium, the natural source of mosquito coil.</title>
        <authorList>
            <person name="Yamashiro T."/>
            <person name="Shiraishi A."/>
            <person name="Satake H."/>
            <person name="Nakayama K."/>
        </authorList>
    </citation>
    <scope>NUCLEOTIDE SEQUENCE</scope>
</reference>
<dbReference type="EMBL" id="BKCJ011819771">
    <property type="protein sequence ID" value="GFD55617.1"/>
    <property type="molecule type" value="Genomic_DNA"/>
</dbReference>
<sequence length="93" mass="9809">RGRPQWRQAVGRAAVFQRAVRAADGPADAGDGGRRAGAMEGHAGAMAAWHAYPGVDRQRCAGADRWPVARRFRLAGADCICAGRLGAAGRRAR</sequence>
<evidence type="ECO:0000313" key="1">
    <source>
        <dbReference type="EMBL" id="GFD55617.1"/>
    </source>
</evidence>
<name>A0A699X7G0_TANCI</name>
<feature type="non-terminal residue" evidence="1">
    <location>
        <position position="1"/>
    </location>
</feature>
<gene>
    <name evidence="1" type="ORF">Tci_927586</name>
</gene>
<organism evidence="1">
    <name type="scientific">Tanacetum cinerariifolium</name>
    <name type="common">Dalmatian daisy</name>
    <name type="synonym">Chrysanthemum cinerariifolium</name>
    <dbReference type="NCBI Taxonomy" id="118510"/>
    <lineage>
        <taxon>Eukaryota</taxon>
        <taxon>Viridiplantae</taxon>
        <taxon>Streptophyta</taxon>
        <taxon>Embryophyta</taxon>
        <taxon>Tracheophyta</taxon>
        <taxon>Spermatophyta</taxon>
        <taxon>Magnoliopsida</taxon>
        <taxon>eudicotyledons</taxon>
        <taxon>Gunneridae</taxon>
        <taxon>Pentapetalae</taxon>
        <taxon>asterids</taxon>
        <taxon>campanulids</taxon>
        <taxon>Asterales</taxon>
        <taxon>Asteraceae</taxon>
        <taxon>Asteroideae</taxon>
        <taxon>Anthemideae</taxon>
        <taxon>Anthemidinae</taxon>
        <taxon>Tanacetum</taxon>
    </lineage>
</organism>
<dbReference type="AlphaFoldDB" id="A0A699X7G0"/>
<feature type="non-terminal residue" evidence="1">
    <location>
        <position position="93"/>
    </location>
</feature>
<comment type="caution">
    <text evidence="1">The sequence shown here is derived from an EMBL/GenBank/DDBJ whole genome shotgun (WGS) entry which is preliminary data.</text>
</comment>
<accession>A0A699X7G0</accession>
<proteinExistence type="predicted"/>